<dbReference type="STRING" id="451379.A0A0N5AZT5"/>
<evidence type="ECO:0000313" key="2">
    <source>
        <dbReference type="WBParaSite" id="SMUV_0001051501-mRNA-1"/>
    </source>
</evidence>
<name>A0A0N5AZT5_9BILA</name>
<dbReference type="WBParaSite" id="SMUV_0001051501-mRNA-1">
    <property type="protein sequence ID" value="SMUV_0001051501-mRNA-1"/>
    <property type="gene ID" value="SMUV_0001051501"/>
</dbReference>
<dbReference type="Proteomes" id="UP000046393">
    <property type="component" value="Unplaced"/>
</dbReference>
<proteinExistence type="predicted"/>
<accession>A0A0N5AZT5</accession>
<organism evidence="1 2">
    <name type="scientific">Syphacia muris</name>
    <dbReference type="NCBI Taxonomy" id="451379"/>
    <lineage>
        <taxon>Eukaryota</taxon>
        <taxon>Metazoa</taxon>
        <taxon>Ecdysozoa</taxon>
        <taxon>Nematoda</taxon>
        <taxon>Chromadorea</taxon>
        <taxon>Rhabditida</taxon>
        <taxon>Spirurina</taxon>
        <taxon>Oxyuridomorpha</taxon>
        <taxon>Oxyuroidea</taxon>
        <taxon>Oxyuridae</taxon>
        <taxon>Syphacia</taxon>
    </lineage>
</organism>
<keyword evidence="1" id="KW-1185">Reference proteome</keyword>
<dbReference type="AlphaFoldDB" id="A0A0N5AZT5"/>
<sequence length="742" mass="83991">MELNGIRKPRSFEDAAFALVQALSPGKQLNKEHIPFKELRQVINDFVSENRQQLSFLSGIKSPTHVNEKEKFSSSNLDLSDDSSSHISFDDGIVPRTKTHLRYKGGTERVASKASLTKLPKQSRKLMQIRSKRREALQTKDFISFDCAEADLVLKMPSVYKEELSRRSSGVETFFVLLNSLRNFFHHNTWSDNVEELVNGFLEKYIFKKCSDLEVSGDTDCSTGFSNETKLKEYELLVLVELHLIQDRKGFQNLNDTDILNKMRYIYLAGGADRMHKFLTETVTDLFAHMLPELLVKVYSELSMIVPCDLEEYVNQNSNNVEVNSSGKISSSRITARKAAQNERFDRLLKYDSDAEYKPSTSTCTPAENYSSTADSYIETASAKNKKSTISSGHRVVKRKRSFNAKLENIVANTSSPTKLITLHHCSRPCIVPETPEAKVKKRKLITNTEIEDHKKTVKQTPLAKITKAGSKKMNRYSSLLRKTSSRTLLSTSALPESDVHILATSSSSMISPKKFTTRSQAREQFLPSPVYAVTSSLNGGHRNEMRKPSFQEKLAQCSKFSFSDSYSSQQQLICRFILQQEKANDFVVDKEIVDKYRRRLDSIRHSHKKSDKNEVFYGRSARRNNLFEDDCESEDMVGVTTRSSSSTVIQKNRSGRSTISNRVHLAHALLNVHNNNPLSPSKPPKNSPFKLSRMVRPATKSGRRQISKIRIRSNRDKINALLANSSTSVAEPISHASLPES</sequence>
<protein>
    <submittedName>
        <fullName evidence="2">Treslin_N domain-containing protein</fullName>
    </submittedName>
</protein>
<reference evidence="2" key="1">
    <citation type="submission" date="2017-02" db="UniProtKB">
        <authorList>
            <consortium name="WormBaseParasite"/>
        </authorList>
    </citation>
    <scope>IDENTIFICATION</scope>
</reference>
<evidence type="ECO:0000313" key="1">
    <source>
        <dbReference type="Proteomes" id="UP000046393"/>
    </source>
</evidence>